<evidence type="ECO:0008006" key="4">
    <source>
        <dbReference type="Google" id="ProtNLM"/>
    </source>
</evidence>
<reference evidence="2" key="1">
    <citation type="submission" date="2008-01" db="EMBL/GenBank/DDBJ databases">
        <title>Complete sequence of Shewanella halifaxensis HAW-EB4.</title>
        <authorList>
            <consortium name="US DOE Joint Genome Institute"/>
            <person name="Copeland A."/>
            <person name="Lucas S."/>
            <person name="Lapidus A."/>
            <person name="Glavina del Rio T."/>
            <person name="Dalin E."/>
            <person name="Tice H."/>
            <person name="Bruce D."/>
            <person name="Goodwin L."/>
            <person name="Pitluck S."/>
            <person name="Sims D."/>
            <person name="Brettin T."/>
            <person name="Detter J.C."/>
            <person name="Han C."/>
            <person name="Kuske C.R."/>
            <person name="Schmutz J."/>
            <person name="Larimer F."/>
            <person name="Land M."/>
            <person name="Hauser L."/>
            <person name="Kyrpides N."/>
            <person name="Kim E."/>
            <person name="Zhao J.-S."/>
            <person name="Richardson P."/>
        </authorList>
    </citation>
    <scope>NUCLEOTIDE SEQUENCE [LARGE SCALE GENOMIC DNA]</scope>
    <source>
        <strain evidence="2">HAW-EB4</strain>
    </source>
</reference>
<keyword evidence="3" id="KW-1185">Reference proteome</keyword>
<keyword evidence="1" id="KW-1133">Transmembrane helix</keyword>
<keyword evidence="1" id="KW-0812">Transmembrane</keyword>
<dbReference type="EMBL" id="CP000931">
    <property type="protein sequence ID" value="ABZ74735.1"/>
    <property type="molecule type" value="Genomic_DNA"/>
</dbReference>
<feature type="transmembrane region" description="Helical" evidence="1">
    <location>
        <begin position="81"/>
        <end position="103"/>
    </location>
</feature>
<accession>B0TN23</accession>
<evidence type="ECO:0000256" key="1">
    <source>
        <dbReference type="SAM" id="Phobius"/>
    </source>
</evidence>
<feature type="transmembrane region" description="Helical" evidence="1">
    <location>
        <begin position="142"/>
        <end position="164"/>
    </location>
</feature>
<feature type="transmembrane region" description="Helical" evidence="1">
    <location>
        <begin position="43"/>
        <end position="69"/>
    </location>
</feature>
<protein>
    <recommendedName>
        <fullName evidence="4">Core component of ECF transporter</fullName>
    </recommendedName>
</protein>
<dbReference type="OrthoDB" id="6400348at2"/>
<dbReference type="eggNOG" id="ENOG503355Y">
    <property type="taxonomic scope" value="Bacteria"/>
</dbReference>
<organism evidence="2 3">
    <name type="scientific">Shewanella halifaxensis (strain HAW-EB4)</name>
    <dbReference type="NCBI Taxonomy" id="458817"/>
    <lineage>
        <taxon>Bacteria</taxon>
        <taxon>Pseudomonadati</taxon>
        <taxon>Pseudomonadota</taxon>
        <taxon>Gammaproteobacteria</taxon>
        <taxon>Alteromonadales</taxon>
        <taxon>Shewanellaceae</taxon>
        <taxon>Shewanella</taxon>
    </lineage>
</organism>
<dbReference type="AlphaFoldDB" id="B0TN23"/>
<dbReference type="HOGENOM" id="CLU_1486792_0_0_6"/>
<evidence type="ECO:0000313" key="2">
    <source>
        <dbReference type="EMBL" id="ABZ74735.1"/>
    </source>
</evidence>
<sequence>MKSPFDLQDALFIGFCATLLVVLKSMLRLKLGLSGHSMFLMTFFYLICYGAVGRVGCITACGLLAGLIAMMLSVGKGGPMILLKFGLPAMAMDLALLFMAGMFSLRWRSIILALVGCLAWAGKGWIGNLLVGMSGQVALAKFGLSFIQGGAFAIAAALLVPPVLKRLHAHDLLHRGQIEDK</sequence>
<dbReference type="Proteomes" id="UP000001317">
    <property type="component" value="Chromosome"/>
</dbReference>
<dbReference type="KEGG" id="shl:Shal_0159"/>
<proteinExistence type="predicted"/>
<dbReference type="RefSeq" id="WP_012275292.1">
    <property type="nucleotide sequence ID" value="NC_010334.1"/>
</dbReference>
<keyword evidence="1" id="KW-0472">Membrane</keyword>
<gene>
    <name evidence="2" type="ordered locus">Shal_0159</name>
</gene>
<dbReference type="STRING" id="458817.Shal_0159"/>
<feature type="transmembrane region" description="Helical" evidence="1">
    <location>
        <begin position="12"/>
        <end position="31"/>
    </location>
</feature>
<name>B0TN23_SHEHH</name>
<evidence type="ECO:0000313" key="3">
    <source>
        <dbReference type="Proteomes" id="UP000001317"/>
    </source>
</evidence>
<feature type="transmembrane region" description="Helical" evidence="1">
    <location>
        <begin position="110"/>
        <end position="130"/>
    </location>
</feature>